<proteinExistence type="predicted"/>
<feature type="domain" description="Transposase IS200-like" evidence="1">
    <location>
        <begin position="14"/>
        <end position="131"/>
    </location>
</feature>
<dbReference type="NCBIfam" id="NF033573">
    <property type="entry name" value="transpos_IS200"/>
    <property type="match status" value="1"/>
</dbReference>
<dbReference type="SMART" id="SM01321">
    <property type="entry name" value="Y1_Tnp"/>
    <property type="match status" value="1"/>
</dbReference>
<organism evidence="2 3">
    <name type="scientific">Methanoplanus limicola DSM 2279</name>
    <dbReference type="NCBI Taxonomy" id="937775"/>
    <lineage>
        <taxon>Archaea</taxon>
        <taxon>Methanobacteriati</taxon>
        <taxon>Methanobacteriota</taxon>
        <taxon>Stenosarchaea group</taxon>
        <taxon>Methanomicrobia</taxon>
        <taxon>Methanomicrobiales</taxon>
        <taxon>Methanomicrobiaceae</taxon>
        <taxon>Methanoplanus</taxon>
    </lineage>
</organism>
<evidence type="ECO:0000259" key="1">
    <source>
        <dbReference type="SMART" id="SM01321"/>
    </source>
</evidence>
<evidence type="ECO:0000313" key="3">
    <source>
        <dbReference type="Proteomes" id="UP000005741"/>
    </source>
</evidence>
<evidence type="ECO:0000313" key="2">
    <source>
        <dbReference type="EMBL" id="EHQ34725.1"/>
    </source>
</evidence>
<gene>
    <name evidence="2" type="ORF">Metlim_0592</name>
</gene>
<protein>
    <submittedName>
        <fullName evidence="2">Transposase IS200-family protein</fullName>
    </submittedName>
</protein>
<dbReference type="PANTHER" id="PTHR33360:SF2">
    <property type="entry name" value="TRANSPOSASE FOR INSERTION SEQUENCE ELEMENT IS200"/>
    <property type="match status" value="1"/>
</dbReference>
<dbReference type="PANTHER" id="PTHR33360">
    <property type="entry name" value="TRANSPOSASE FOR INSERTION SEQUENCE ELEMENT IS200"/>
    <property type="match status" value="1"/>
</dbReference>
<dbReference type="PATRIC" id="fig|937775.9.peg.694"/>
<keyword evidence="3" id="KW-1185">Reference proteome</keyword>
<reference evidence="2 3" key="1">
    <citation type="submission" date="2011-10" db="EMBL/GenBank/DDBJ databases">
        <title>The Improved High-Quality Draft genome of Methanoplanus limicola DSM 2279.</title>
        <authorList>
            <consortium name="US DOE Joint Genome Institute (JGI-PGF)"/>
            <person name="Lucas S."/>
            <person name="Copeland A."/>
            <person name="Lapidus A."/>
            <person name="Glavina del Rio T."/>
            <person name="Dalin E."/>
            <person name="Tice H."/>
            <person name="Bruce D."/>
            <person name="Goodwin L."/>
            <person name="Pitluck S."/>
            <person name="Peters L."/>
            <person name="Mikhailova N."/>
            <person name="Lu M."/>
            <person name="Kyrpides N."/>
            <person name="Mavromatis K."/>
            <person name="Ivanova N."/>
            <person name="Markowitz V."/>
            <person name="Cheng J.-F."/>
            <person name="Hugenholtz P."/>
            <person name="Woyke T."/>
            <person name="Wu D."/>
            <person name="Wirth R."/>
            <person name="Brambilla E.-M."/>
            <person name="Klenk H.-P."/>
            <person name="Eisen J.A."/>
        </authorList>
    </citation>
    <scope>NUCLEOTIDE SEQUENCE [LARGE SCALE GENOMIC DNA]</scope>
    <source>
        <strain evidence="2 3">DSM 2279</strain>
    </source>
</reference>
<name>H1Z2Y6_9EURY</name>
<dbReference type="Pfam" id="PF01797">
    <property type="entry name" value="Y1_Tnp"/>
    <property type="match status" value="1"/>
</dbReference>
<dbReference type="GO" id="GO:0006313">
    <property type="term" value="P:DNA transposition"/>
    <property type="evidence" value="ECO:0007669"/>
    <property type="project" value="InterPro"/>
</dbReference>
<dbReference type="HOGENOM" id="CLU_101320_2_0_2"/>
<dbReference type="GO" id="GO:0004803">
    <property type="term" value="F:transposase activity"/>
    <property type="evidence" value="ECO:0007669"/>
    <property type="project" value="InterPro"/>
</dbReference>
<dbReference type="RefSeq" id="WP_004076428.1">
    <property type="nucleotide sequence ID" value="NZ_CM001436.1"/>
</dbReference>
<dbReference type="Proteomes" id="UP000005741">
    <property type="component" value="Chromosome"/>
</dbReference>
<dbReference type="InterPro" id="IPR036515">
    <property type="entry name" value="Transposase_17_sf"/>
</dbReference>
<accession>H1Z2Y6</accession>
<dbReference type="InterPro" id="IPR002686">
    <property type="entry name" value="Transposase_17"/>
</dbReference>
<dbReference type="STRING" id="937775.Metlim_0592"/>
<dbReference type="GO" id="GO:0003677">
    <property type="term" value="F:DNA binding"/>
    <property type="evidence" value="ECO:0007669"/>
    <property type="project" value="InterPro"/>
</dbReference>
<dbReference type="InParanoid" id="H1Z2Y6"/>
<dbReference type="Gene3D" id="3.30.70.1290">
    <property type="entry name" value="Transposase IS200-like"/>
    <property type="match status" value="1"/>
</dbReference>
<dbReference type="SUPFAM" id="SSF143422">
    <property type="entry name" value="Transposase IS200-like"/>
    <property type="match status" value="1"/>
</dbReference>
<dbReference type="AlphaFoldDB" id="H1Z2Y6"/>
<dbReference type="OrthoDB" id="92826at2157"/>
<sequence>MAKKERWTHANTCVYNIGYHIIWCPKYRRNVLQPDVAVRLKELLHEKASDIDVIIEVMEIMPDHLHLFVKTKPTASPHWVIQQFKGYTSRILRQEFSTLRTRLPTLWTRSYYCESCGHISDEIVKKYIEDQKRTNYDSDL</sequence>
<dbReference type="EMBL" id="CM001436">
    <property type="protein sequence ID" value="EHQ34725.1"/>
    <property type="molecule type" value="Genomic_DNA"/>
</dbReference>